<comment type="caution">
    <text evidence="1">The sequence shown here is derived from an EMBL/GenBank/DDBJ whole genome shotgun (WGS) entry which is preliminary data.</text>
</comment>
<dbReference type="AlphaFoldDB" id="A0A8K0T9S6"/>
<evidence type="ECO:0000313" key="1">
    <source>
        <dbReference type="EMBL" id="KAH7353553.1"/>
    </source>
</evidence>
<organism evidence="1 2">
    <name type="scientific">Plectosphaerella cucumerina</name>
    <dbReference type="NCBI Taxonomy" id="40658"/>
    <lineage>
        <taxon>Eukaryota</taxon>
        <taxon>Fungi</taxon>
        <taxon>Dikarya</taxon>
        <taxon>Ascomycota</taxon>
        <taxon>Pezizomycotina</taxon>
        <taxon>Sordariomycetes</taxon>
        <taxon>Hypocreomycetidae</taxon>
        <taxon>Glomerellales</taxon>
        <taxon>Plectosphaerellaceae</taxon>
        <taxon>Plectosphaerella</taxon>
    </lineage>
</organism>
<reference evidence="1" key="1">
    <citation type="journal article" date="2021" name="Nat. Commun.">
        <title>Genetic determinants of endophytism in the Arabidopsis root mycobiome.</title>
        <authorList>
            <person name="Mesny F."/>
            <person name="Miyauchi S."/>
            <person name="Thiergart T."/>
            <person name="Pickel B."/>
            <person name="Atanasova L."/>
            <person name="Karlsson M."/>
            <person name="Huettel B."/>
            <person name="Barry K.W."/>
            <person name="Haridas S."/>
            <person name="Chen C."/>
            <person name="Bauer D."/>
            <person name="Andreopoulos W."/>
            <person name="Pangilinan J."/>
            <person name="LaButti K."/>
            <person name="Riley R."/>
            <person name="Lipzen A."/>
            <person name="Clum A."/>
            <person name="Drula E."/>
            <person name="Henrissat B."/>
            <person name="Kohler A."/>
            <person name="Grigoriev I.V."/>
            <person name="Martin F.M."/>
            <person name="Hacquard S."/>
        </authorList>
    </citation>
    <scope>NUCLEOTIDE SEQUENCE</scope>
    <source>
        <strain evidence="1">MPI-CAGE-AT-0016</strain>
    </source>
</reference>
<protein>
    <submittedName>
        <fullName evidence="1">Uncharacterized protein</fullName>
    </submittedName>
</protein>
<accession>A0A8K0T9S6</accession>
<dbReference type="EMBL" id="JAGPXD010000005">
    <property type="protein sequence ID" value="KAH7353553.1"/>
    <property type="molecule type" value="Genomic_DNA"/>
</dbReference>
<name>A0A8K0T9S6_9PEZI</name>
<gene>
    <name evidence="1" type="ORF">B0T11DRAFT_118718</name>
</gene>
<keyword evidence="2" id="KW-1185">Reference proteome</keyword>
<proteinExistence type="predicted"/>
<evidence type="ECO:0000313" key="2">
    <source>
        <dbReference type="Proteomes" id="UP000813385"/>
    </source>
</evidence>
<sequence length="200" mass="21545">MPCATLAYPTQPSAPRHPTVAFSNCHAVNPGIFYSHCIFNDCRSAHGPPRGAVCPASLRPGAQGVRSPRPRRVCALIRNVGPTDSKNSPEAAHCPPKVPAPGARPAAATVEPFLSLFPPTNTGSPRARRSLFRDGPCGCQARRRSRQTLRPNLSSSTYTQFEVSKTSQARSPPLLAGIIVTLALNFCNSKCFEPRPNHRL</sequence>
<dbReference type="Proteomes" id="UP000813385">
    <property type="component" value="Unassembled WGS sequence"/>
</dbReference>